<organism evidence="1 2">
    <name type="scientific">Rhodococcus aetherivorans</name>
    <dbReference type="NCBI Taxonomy" id="191292"/>
    <lineage>
        <taxon>Bacteria</taxon>
        <taxon>Bacillati</taxon>
        <taxon>Actinomycetota</taxon>
        <taxon>Actinomycetes</taxon>
        <taxon>Mycobacteriales</taxon>
        <taxon>Nocardiaceae</taxon>
        <taxon>Rhodococcus</taxon>
    </lineage>
</organism>
<comment type="caution">
    <text evidence="1">The sequence shown here is derived from an EMBL/GenBank/DDBJ whole genome shotgun (WGS) entry which is preliminary data.</text>
</comment>
<sequence>MLEHGLKERHGERLMVLPTSREERPDRRLLELSYGRFRSVG</sequence>
<dbReference type="EMBL" id="BLAH01000017">
    <property type="protein sequence ID" value="GES35290.1"/>
    <property type="molecule type" value="Genomic_DNA"/>
</dbReference>
<dbReference type="Proteomes" id="UP000325466">
    <property type="component" value="Unassembled WGS sequence"/>
</dbReference>
<proteinExistence type="predicted"/>
<protein>
    <submittedName>
        <fullName evidence="1">Uncharacterized protein</fullName>
    </submittedName>
</protein>
<name>A0ABQ0YFH8_9NOCA</name>
<reference evidence="1 2" key="1">
    <citation type="journal article" date="2018" name="Biodegradation">
        <title>1,4-Dioxane degradation characteristics of Rhodococcus aetherivorans JCM 14343.</title>
        <authorList>
            <person name="Inoue D."/>
            <person name="Tsunoda T."/>
            <person name="Yamamoto N."/>
            <person name="Ike M."/>
            <person name="Sei K."/>
        </authorList>
    </citation>
    <scope>NUCLEOTIDE SEQUENCE [LARGE SCALE GENOMIC DNA]</scope>
    <source>
        <strain evidence="1 2">JCM 14343</strain>
    </source>
</reference>
<evidence type="ECO:0000313" key="1">
    <source>
        <dbReference type="EMBL" id="GES35290.1"/>
    </source>
</evidence>
<accession>A0ABQ0YFH8</accession>
<gene>
    <name evidence="1" type="ORF">RAJCM14343_0537</name>
</gene>
<evidence type="ECO:0000313" key="2">
    <source>
        <dbReference type="Proteomes" id="UP000325466"/>
    </source>
</evidence>
<keyword evidence="2" id="KW-1185">Reference proteome</keyword>